<dbReference type="AlphaFoldDB" id="A0A7X1B2E6"/>
<gene>
    <name evidence="2" type="ORF">H5P30_21545</name>
</gene>
<feature type="chain" id="PRO_5031233964" description="YnbE-like lipoprotein" evidence="1">
    <location>
        <begin position="25"/>
        <end position="68"/>
    </location>
</feature>
<proteinExistence type="predicted"/>
<keyword evidence="3" id="KW-1185">Reference proteome</keyword>
<dbReference type="PROSITE" id="PS51257">
    <property type="entry name" value="PROKAR_LIPOPROTEIN"/>
    <property type="match status" value="1"/>
</dbReference>
<dbReference type="Proteomes" id="UP000525652">
    <property type="component" value="Unassembled WGS sequence"/>
</dbReference>
<sequence>MPKVLFLWSLPFLPLLLASCTTHHEITHRVEPVHIIVDVNVQVEEQLNSFFDDLDSQSKTVITEDSSS</sequence>
<evidence type="ECO:0000313" key="3">
    <source>
        <dbReference type="Proteomes" id="UP000525652"/>
    </source>
</evidence>
<accession>A0A7X1B2E6</accession>
<evidence type="ECO:0008006" key="4">
    <source>
        <dbReference type="Google" id="ProtNLM"/>
    </source>
</evidence>
<organism evidence="2 3">
    <name type="scientific">Puniceicoccus vermicola</name>
    <dbReference type="NCBI Taxonomy" id="388746"/>
    <lineage>
        <taxon>Bacteria</taxon>
        <taxon>Pseudomonadati</taxon>
        <taxon>Verrucomicrobiota</taxon>
        <taxon>Opitutia</taxon>
        <taxon>Puniceicoccales</taxon>
        <taxon>Puniceicoccaceae</taxon>
        <taxon>Puniceicoccus</taxon>
    </lineage>
</organism>
<feature type="signal peptide" evidence="1">
    <location>
        <begin position="1"/>
        <end position="24"/>
    </location>
</feature>
<protein>
    <recommendedName>
        <fullName evidence="4">YnbE-like lipoprotein</fullName>
    </recommendedName>
</protein>
<evidence type="ECO:0000256" key="1">
    <source>
        <dbReference type="SAM" id="SignalP"/>
    </source>
</evidence>
<dbReference type="EMBL" id="JACHVA010000143">
    <property type="protein sequence ID" value="MBC2604373.1"/>
    <property type="molecule type" value="Genomic_DNA"/>
</dbReference>
<dbReference type="RefSeq" id="WP_185694984.1">
    <property type="nucleotide sequence ID" value="NZ_JACHVA010000143.1"/>
</dbReference>
<keyword evidence="1" id="KW-0732">Signal</keyword>
<evidence type="ECO:0000313" key="2">
    <source>
        <dbReference type="EMBL" id="MBC2604373.1"/>
    </source>
</evidence>
<name>A0A7X1B2E6_9BACT</name>
<comment type="caution">
    <text evidence="2">The sequence shown here is derived from an EMBL/GenBank/DDBJ whole genome shotgun (WGS) entry which is preliminary data.</text>
</comment>
<reference evidence="2 3" key="1">
    <citation type="submission" date="2020-07" db="EMBL/GenBank/DDBJ databases">
        <authorList>
            <person name="Feng X."/>
        </authorList>
    </citation>
    <scope>NUCLEOTIDE SEQUENCE [LARGE SCALE GENOMIC DNA]</scope>
    <source>
        <strain evidence="2 3">JCM14086</strain>
    </source>
</reference>